<feature type="domain" description="N-acetyltransferase" evidence="4">
    <location>
        <begin position="154"/>
        <end position="306"/>
    </location>
</feature>
<evidence type="ECO:0000256" key="3">
    <source>
        <dbReference type="SAM" id="Phobius"/>
    </source>
</evidence>
<dbReference type="RefSeq" id="XP_014646906.1">
    <property type="nucleotide sequence ID" value="XM_014791420.1"/>
</dbReference>
<feature type="transmembrane region" description="Helical" evidence="3">
    <location>
        <begin position="129"/>
        <end position="148"/>
    </location>
</feature>
<evidence type="ECO:0000256" key="2">
    <source>
        <dbReference type="SAM" id="MobiDB-lite"/>
    </source>
</evidence>
<accession>A0ABM1D525</accession>
<evidence type="ECO:0000313" key="5">
    <source>
        <dbReference type="Proteomes" id="UP000694910"/>
    </source>
</evidence>
<dbReference type="PANTHER" id="PTHR13947">
    <property type="entry name" value="GNAT FAMILY N-ACETYLTRANSFERASE"/>
    <property type="match status" value="1"/>
</dbReference>
<organism evidence="5 6">
    <name type="scientific">Ceratotherium simum simum</name>
    <name type="common">Southern white rhinoceros</name>
    <dbReference type="NCBI Taxonomy" id="73337"/>
    <lineage>
        <taxon>Eukaryota</taxon>
        <taxon>Metazoa</taxon>
        <taxon>Chordata</taxon>
        <taxon>Craniata</taxon>
        <taxon>Vertebrata</taxon>
        <taxon>Euteleostomi</taxon>
        <taxon>Mammalia</taxon>
        <taxon>Eutheria</taxon>
        <taxon>Laurasiatheria</taxon>
        <taxon>Perissodactyla</taxon>
        <taxon>Rhinocerotidae</taxon>
        <taxon>Ceratotherium</taxon>
    </lineage>
</organism>
<dbReference type="Proteomes" id="UP000694910">
    <property type="component" value="Unplaced"/>
</dbReference>
<feature type="transmembrane region" description="Helical" evidence="3">
    <location>
        <begin position="154"/>
        <end position="176"/>
    </location>
</feature>
<evidence type="ECO:0000259" key="4">
    <source>
        <dbReference type="PROSITE" id="PS51186"/>
    </source>
</evidence>
<dbReference type="InterPro" id="IPR016181">
    <property type="entry name" value="Acyl_CoA_acyltransferase"/>
</dbReference>
<proteinExistence type="predicted"/>
<keyword evidence="5" id="KW-1185">Reference proteome</keyword>
<keyword evidence="3" id="KW-0472">Membrane</keyword>
<dbReference type="PANTHER" id="PTHR13947:SF48">
    <property type="entry name" value="N-ACETYLTRANSFERASE 8-RELATED"/>
    <property type="match status" value="1"/>
</dbReference>
<evidence type="ECO:0000313" key="6">
    <source>
        <dbReference type="RefSeq" id="XP_014646906.1"/>
    </source>
</evidence>
<keyword evidence="3" id="KW-1133">Transmembrane helix</keyword>
<evidence type="ECO:0000256" key="1">
    <source>
        <dbReference type="ARBA" id="ARBA00022679"/>
    </source>
</evidence>
<dbReference type="PROSITE" id="PS51186">
    <property type="entry name" value="GNAT"/>
    <property type="match status" value="1"/>
</dbReference>
<name>A0ABM1D525_CERSS</name>
<sequence length="320" mass="35287">MPPQQPKTLQSRGQEPLLKLVLGHRRFLQGTVPRRGNTGRGHLACLLKGGALPLYQRDERTRLPGRRAGTPSSLSGGLGDSDKKAPMAPYHIRKYQESDRKTVLALFSQGMAEHVPTTFLHTLKLPRTFVLLLGGPLALFLVSGSWLLALMASLTLLAALWFLAKYCWTLFLVVSLQTDLSDITKSYFSERGSYFWVVEAEGQVVGMVGALRIKEPTLEKGQLELLRLSVALEHRGQGIAKALVRTVLQFARDQGYSEVVLTTTILQSSALALYQSMGFQKTQQFFFSMWCRLTAAPSIRLTYLLPSAQVSQAPGQGGGL</sequence>
<dbReference type="SUPFAM" id="SSF55729">
    <property type="entry name" value="Acyl-CoA N-acyltransferases (Nat)"/>
    <property type="match status" value="1"/>
</dbReference>
<dbReference type="GeneID" id="101403160"/>
<dbReference type="InterPro" id="IPR050769">
    <property type="entry name" value="NAT_camello-type"/>
</dbReference>
<protein>
    <submittedName>
        <fullName evidence="6">N-acetyltransferase 8B isoform X1</fullName>
    </submittedName>
</protein>
<dbReference type="Gene3D" id="3.40.630.30">
    <property type="match status" value="1"/>
</dbReference>
<gene>
    <name evidence="6" type="primary">LOC101403160</name>
</gene>
<reference evidence="6" key="1">
    <citation type="submission" date="2025-08" db="UniProtKB">
        <authorList>
            <consortium name="RefSeq"/>
        </authorList>
    </citation>
    <scope>IDENTIFICATION</scope>
</reference>
<keyword evidence="1" id="KW-0808">Transferase</keyword>
<dbReference type="Pfam" id="PF00583">
    <property type="entry name" value="Acetyltransf_1"/>
    <property type="match status" value="1"/>
</dbReference>
<keyword evidence="3" id="KW-0812">Transmembrane</keyword>
<dbReference type="InterPro" id="IPR000182">
    <property type="entry name" value="GNAT_dom"/>
</dbReference>
<dbReference type="CDD" id="cd04301">
    <property type="entry name" value="NAT_SF"/>
    <property type="match status" value="1"/>
</dbReference>
<feature type="region of interest" description="Disordered" evidence="2">
    <location>
        <begin position="60"/>
        <end position="84"/>
    </location>
</feature>